<reference evidence="2" key="2">
    <citation type="journal article" date="2015" name="Fish Shellfish Immunol.">
        <title>Early steps in the European eel (Anguilla anguilla)-Vibrio vulnificus interaction in the gills: Role of the RtxA13 toxin.</title>
        <authorList>
            <person name="Callol A."/>
            <person name="Pajuelo D."/>
            <person name="Ebbesson L."/>
            <person name="Teles M."/>
            <person name="MacKenzie S."/>
            <person name="Amaro C."/>
        </authorList>
    </citation>
    <scope>NUCLEOTIDE SEQUENCE</scope>
</reference>
<reference evidence="2" key="1">
    <citation type="submission" date="2014-11" db="EMBL/GenBank/DDBJ databases">
        <authorList>
            <person name="Amaro Gonzalez C."/>
        </authorList>
    </citation>
    <scope>NUCLEOTIDE SEQUENCE</scope>
</reference>
<dbReference type="EMBL" id="GBXM01082964">
    <property type="protein sequence ID" value="JAH25613.1"/>
    <property type="molecule type" value="Transcribed_RNA"/>
</dbReference>
<evidence type="ECO:0000313" key="2">
    <source>
        <dbReference type="EMBL" id="JAH25613.1"/>
    </source>
</evidence>
<sequence>MGKWNLLHDSRSHPDLTLGSTNDKRAGPACMYMCVSVHMNIYTYMHVHIHLCMCCVHW</sequence>
<organism evidence="2">
    <name type="scientific">Anguilla anguilla</name>
    <name type="common">European freshwater eel</name>
    <name type="synonym">Muraena anguilla</name>
    <dbReference type="NCBI Taxonomy" id="7936"/>
    <lineage>
        <taxon>Eukaryota</taxon>
        <taxon>Metazoa</taxon>
        <taxon>Chordata</taxon>
        <taxon>Craniata</taxon>
        <taxon>Vertebrata</taxon>
        <taxon>Euteleostomi</taxon>
        <taxon>Actinopterygii</taxon>
        <taxon>Neopterygii</taxon>
        <taxon>Teleostei</taxon>
        <taxon>Anguilliformes</taxon>
        <taxon>Anguillidae</taxon>
        <taxon>Anguilla</taxon>
    </lineage>
</organism>
<protein>
    <submittedName>
        <fullName evidence="2">Uncharacterized protein</fullName>
    </submittedName>
</protein>
<dbReference type="AlphaFoldDB" id="A0A0E9RB84"/>
<feature type="region of interest" description="Disordered" evidence="1">
    <location>
        <begin position="1"/>
        <end position="20"/>
    </location>
</feature>
<proteinExistence type="predicted"/>
<name>A0A0E9RB84_ANGAN</name>
<evidence type="ECO:0000256" key="1">
    <source>
        <dbReference type="SAM" id="MobiDB-lite"/>
    </source>
</evidence>
<feature type="compositionally biased region" description="Basic and acidic residues" evidence="1">
    <location>
        <begin position="1"/>
        <end position="14"/>
    </location>
</feature>
<accession>A0A0E9RB84</accession>